<gene>
    <name evidence="3" type="ORF">UFOPK1767_00617</name>
</gene>
<dbReference type="HAMAP" id="MF_02214">
    <property type="entry name" value="Lipid_II_synth_MurT"/>
    <property type="match status" value="1"/>
</dbReference>
<dbReference type="Gene3D" id="3.40.1190.10">
    <property type="entry name" value="Mur-like, catalytic domain"/>
    <property type="match status" value="1"/>
</dbReference>
<dbReference type="GO" id="GO:0009252">
    <property type="term" value="P:peptidoglycan biosynthetic process"/>
    <property type="evidence" value="ECO:0007669"/>
    <property type="project" value="InterPro"/>
</dbReference>
<organism evidence="3">
    <name type="scientific">freshwater metagenome</name>
    <dbReference type="NCBI Taxonomy" id="449393"/>
    <lineage>
        <taxon>unclassified sequences</taxon>
        <taxon>metagenomes</taxon>
        <taxon>ecological metagenomes</taxon>
    </lineage>
</organism>
<reference evidence="3" key="1">
    <citation type="submission" date="2020-05" db="EMBL/GenBank/DDBJ databases">
        <authorList>
            <person name="Chiriac C."/>
            <person name="Salcher M."/>
            <person name="Ghai R."/>
            <person name="Kavagutti S V."/>
        </authorList>
    </citation>
    <scope>NUCLEOTIDE SEQUENCE</scope>
</reference>
<dbReference type="InterPro" id="IPR043703">
    <property type="entry name" value="Lipid_II_synth_MurT"/>
</dbReference>
<accession>A0A6J6FDA5</accession>
<dbReference type="Pfam" id="PF08353">
    <property type="entry name" value="MurT_C"/>
    <property type="match status" value="1"/>
</dbReference>
<dbReference type="AlphaFoldDB" id="A0A6J6FDA5"/>
<feature type="domain" description="Mur ligase central" evidence="1">
    <location>
        <begin position="70"/>
        <end position="195"/>
    </location>
</feature>
<feature type="domain" description="Lipid II isoglutaminyl synthase (glutamine-hydrolyzing) subunit MurT C-terminal" evidence="2">
    <location>
        <begin position="348"/>
        <end position="426"/>
    </location>
</feature>
<dbReference type="InterPro" id="IPR013221">
    <property type="entry name" value="Mur_ligase_cen"/>
</dbReference>
<dbReference type="PANTHER" id="PTHR23135:SF7">
    <property type="entry name" value="LIPID II ISOGLUTAMINYL SYNTHASE (GLUTAMINE-HYDROLYZING) SUBUNIT MURT"/>
    <property type="match status" value="1"/>
</dbReference>
<name>A0A6J6FDA5_9ZZZZ</name>
<dbReference type="SUPFAM" id="SSF53623">
    <property type="entry name" value="MurD-like peptide ligases, catalytic domain"/>
    <property type="match status" value="1"/>
</dbReference>
<protein>
    <submittedName>
        <fullName evidence="3">Unannotated protein</fullName>
    </submittedName>
</protein>
<dbReference type="GO" id="GO:0005524">
    <property type="term" value="F:ATP binding"/>
    <property type="evidence" value="ECO:0007669"/>
    <property type="project" value="InterPro"/>
</dbReference>
<dbReference type="Pfam" id="PF08245">
    <property type="entry name" value="Mur_ligase_M"/>
    <property type="match status" value="1"/>
</dbReference>
<dbReference type="InterPro" id="IPR013564">
    <property type="entry name" value="MurT_C"/>
</dbReference>
<dbReference type="PANTHER" id="PTHR23135">
    <property type="entry name" value="MUR LIGASE FAMILY MEMBER"/>
    <property type="match status" value="1"/>
</dbReference>
<proteinExistence type="inferred from homology"/>
<evidence type="ECO:0000259" key="2">
    <source>
        <dbReference type="Pfam" id="PF08353"/>
    </source>
</evidence>
<sequence>MTEPTVPASGDRHGPRYGLRALAAVWLGKWAGTVLRLLGREGTHVPGRIALWVCPDILGIVEHPTTVIVVTGTNGKTTTTNLLADALDALGKRVASNRSGSNLRDGIVTTLLDGVTMSGRSRSDVAVLEMDERSALRVLPQLGPDILVCTNLTRDSIKRNAHPEYIAWILSSALSPATTLVLNSDDLIAASLGSDSNHRVFFGVEPTGDESRQPSGSAVDVSLCPRCDERLEWDFWRFNHIGRVRCPACGFASPAAGTRVSPADAATGVRVLTINSEKVNIRLANHSMVNVYNLAAVAATLDALNVTPQTIGSVVESLTPPTSRFVEESFGGVRVVRLLTKGLVGVAVSRAFEHIASVAGTKIVLLAIDETTDRFDGVENTAWTYDADYEYLAEPSISAIYVGGVRRHDQALRLAMAGVDPQKIVLLESETRGAELVPLRGVDVVFNLYSNHNAGVTGDAVQRTLRTRLMETTS</sequence>
<dbReference type="GO" id="GO:0016881">
    <property type="term" value="F:acid-amino acid ligase activity"/>
    <property type="evidence" value="ECO:0007669"/>
    <property type="project" value="InterPro"/>
</dbReference>
<dbReference type="EMBL" id="CAEZTZ010000071">
    <property type="protein sequence ID" value="CAB4585689.1"/>
    <property type="molecule type" value="Genomic_DNA"/>
</dbReference>
<dbReference type="InterPro" id="IPR036565">
    <property type="entry name" value="Mur-like_cat_sf"/>
</dbReference>
<evidence type="ECO:0000313" key="3">
    <source>
        <dbReference type="EMBL" id="CAB4585689.1"/>
    </source>
</evidence>
<evidence type="ECO:0000259" key="1">
    <source>
        <dbReference type="Pfam" id="PF08245"/>
    </source>
</evidence>